<dbReference type="Proteomes" id="UP000184048">
    <property type="component" value="Unassembled WGS sequence"/>
</dbReference>
<dbReference type="GO" id="GO:0016020">
    <property type="term" value="C:membrane"/>
    <property type="evidence" value="ECO:0007669"/>
    <property type="project" value="TreeGrafter"/>
</dbReference>
<name>A0A1M5G962_9BACT</name>
<accession>A0A1M5G962</accession>
<comment type="similarity">
    <text evidence="1">Belongs to the short-chain dehydrogenases/reductases (SDR) family.</text>
</comment>
<gene>
    <name evidence="3" type="ORF">SAMN02745131_04088</name>
</gene>
<dbReference type="AlphaFoldDB" id="A0A1M5G962"/>
<dbReference type="PRINTS" id="PR00081">
    <property type="entry name" value="GDHRDH"/>
</dbReference>
<dbReference type="Gene3D" id="3.40.50.720">
    <property type="entry name" value="NAD(P)-binding Rossmann-like Domain"/>
    <property type="match status" value="1"/>
</dbReference>
<protein>
    <submittedName>
        <fullName evidence="3">Short-chain dehydrogenase</fullName>
    </submittedName>
</protein>
<dbReference type="PANTHER" id="PTHR44196">
    <property type="entry name" value="DEHYDROGENASE/REDUCTASE SDR FAMILY MEMBER 7B"/>
    <property type="match status" value="1"/>
</dbReference>
<sequence>MPTVLILGATSDIGFAIARKFASEKYNVQLAARNTNSLQPFQSDIQIRYGVQCSLHSFNALDFNAHLSFYNSLVPKPDITVYVIGYLNDNEMVISDWEESLRTINTNYTGAVSILNIIAADYAAHKAGTIVGISSVAGNRGRQSNYIYGSAKSAFTSYLSGLRNKLYHDKVHVMTVLPGFVYTKMTEHLKLPPLLTASPEGVAEAIYNGVRTKRDVLYVKWFWKWIMLIITTIPESIFKKKKL</sequence>
<reference evidence="3 4" key="1">
    <citation type="submission" date="2016-11" db="EMBL/GenBank/DDBJ databases">
        <authorList>
            <person name="Jaros S."/>
            <person name="Januszkiewicz K."/>
            <person name="Wedrychowicz H."/>
        </authorList>
    </citation>
    <scope>NUCLEOTIDE SEQUENCE [LARGE SCALE GENOMIC DNA]</scope>
    <source>
        <strain evidence="3 4">DSM 18119</strain>
    </source>
</reference>
<dbReference type="NCBIfam" id="NF005489">
    <property type="entry name" value="PRK07102.1"/>
    <property type="match status" value="1"/>
</dbReference>
<keyword evidence="4" id="KW-1185">Reference proteome</keyword>
<dbReference type="InterPro" id="IPR036291">
    <property type="entry name" value="NAD(P)-bd_dom_sf"/>
</dbReference>
<proteinExistence type="inferred from homology"/>
<dbReference type="GO" id="GO:0016491">
    <property type="term" value="F:oxidoreductase activity"/>
    <property type="evidence" value="ECO:0007669"/>
    <property type="project" value="UniProtKB-KW"/>
</dbReference>
<evidence type="ECO:0000313" key="3">
    <source>
        <dbReference type="EMBL" id="SHG00297.1"/>
    </source>
</evidence>
<evidence type="ECO:0000313" key="4">
    <source>
        <dbReference type="Proteomes" id="UP000184048"/>
    </source>
</evidence>
<keyword evidence="2" id="KW-0560">Oxidoreductase</keyword>
<dbReference type="STRING" id="1121884.SAMN02745131_04088"/>
<dbReference type="EMBL" id="FQUU01000028">
    <property type="protein sequence ID" value="SHG00297.1"/>
    <property type="molecule type" value="Genomic_DNA"/>
</dbReference>
<dbReference type="InterPro" id="IPR002347">
    <property type="entry name" value="SDR_fam"/>
</dbReference>
<evidence type="ECO:0000256" key="2">
    <source>
        <dbReference type="ARBA" id="ARBA00023002"/>
    </source>
</evidence>
<dbReference type="Pfam" id="PF00106">
    <property type="entry name" value="adh_short"/>
    <property type="match status" value="1"/>
</dbReference>
<dbReference type="SUPFAM" id="SSF51735">
    <property type="entry name" value="NAD(P)-binding Rossmann-fold domains"/>
    <property type="match status" value="1"/>
</dbReference>
<dbReference type="RefSeq" id="WP_072837198.1">
    <property type="nucleotide sequence ID" value="NZ_FQUU01000028.1"/>
</dbReference>
<evidence type="ECO:0000256" key="1">
    <source>
        <dbReference type="ARBA" id="ARBA00006484"/>
    </source>
</evidence>
<organism evidence="3 4">
    <name type="scientific">Flavisolibacter ginsengisoli DSM 18119</name>
    <dbReference type="NCBI Taxonomy" id="1121884"/>
    <lineage>
        <taxon>Bacteria</taxon>
        <taxon>Pseudomonadati</taxon>
        <taxon>Bacteroidota</taxon>
        <taxon>Chitinophagia</taxon>
        <taxon>Chitinophagales</taxon>
        <taxon>Chitinophagaceae</taxon>
        <taxon>Flavisolibacter</taxon>
    </lineage>
</organism>
<dbReference type="PANTHER" id="PTHR44196:SF1">
    <property type="entry name" value="DEHYDROGENASE_REDUCTASE SDR FAMILY MEMBER 7B"/>
    <property type="match status" value="1"/>
</dbReference>
<dbReference type="OrthoDB" id="335726at2"/>